<dbReference type="Pfam" id="PF03234">
    <property type="entry name" value="CDC37_N"/>
    <property type="match status" value="1"/>
</dbReference>
<dbReference type="InterPro" id="IPR013855">
    <property type="entry name" value="Cdc37_N_dom"/>
</dbReference>
<evidence type="ECO:0000313" key="3">
    <source>
        <dbReference type="EMBL" id="KCV69495.1"/>
    </source>
</evidence>
<dbReference type="RefSeq" id="XP_009496060.1">
    <property type="nucleotide sequence ID" value="XM_009497785.1"/>
</dbReference>
<feature type="domain" description="Cdc37 N-terminal" evidence="2">
    <location>
        <begin position="1"/>
        <end position="121"/>
    </location>
</feature>
<dbReference type="SMART" id="SM01071">
    <property type="entry name" value="CDC37_N"/>
    <property type="match status" value="1"/>
</dbReference>
<dbReference type="GO" id="GO:0051087">
    <property type="term" value="F:protein-folding chaperone binding"/>
    <property type="evidence" value="ECO:0007669"/>
    <property type="project" value="TreeGrafter"/>
</dbReference>
<feature type="compositionally biased region" description="Polar residues" evidence="1">
    <location>
        <begin position="1"/>
        <end position="11"/>
    </location>
</feature>
<feature type="region of interest" description="Disordered" evidence="1">
    <location>
        <begin position="1"/>
        <end position="53"/>
    </location>
</feature>
<evidence type="ECO:0000259" key="2">
    <source>
        <dbReference type="SMART" id="SM01071"/>
    </source>
</evidence>
<dbReference type="GeneID" id="20528642"/>
<dbReference type="EMBL" id="KB932206">
    <property type="protein sequence ID" value="KCV69495.1"/>
    <property type="molecule type" value="Genomic_DNA"/>
</dbReference>
<gene>
    <name evidence="3" type="ORF">H696_03917</name>
</gene>
<dbReference type="Proteomes" id="UP000030693">
    <property type="component" value="Unassembled WGS sequence"/>
</dbReference>
<keyword evidence="4" id="KW-1185">Reference proteome</keyword>
<dbReference type="InterPro" id="IPR004918">
    <property type="entry name" value="Cdc37"/>
</dbReference>
<dbReference type="OrthoDB" id="440202at2759"/>
<dbReference type="GO" id="GO:0031072">
    <property type="term" value="F:heat shock protein binding"/>
    <property type="evidence" value="ECO:0007669"/>
    <property type="project" value="TreeGrafter"/>
</dbReference>
<dbReference type="GO" id="GO:0051082">
    <property type="term" value="F:unfolded protein binding"/>
    <property type="evidence" value="ECO:0007669"/>
    <property type="project" value="TreeGrafter"/>
</dbReference>
<dbReference type="PANTHER" id="PTHR12800">
    <property type="entry name" value="CDC37-RELATED"/>
    <property type="match status" value="1"/>
</dbReference>
<feature type="region of interest" description="Disordered" evidence="1">
    <location>
        <begin position="82"/>
        <end position="104"/>
    </location>
</feature>
<organism evidence="3">
    <name type="scientific">Fonticula alba</name>
    <name type="common">Slime mold</name>
    <dbReference type="NCBI Taxonomy" id="691883"/>
    <lineage>
        <taxon>Eukaryota</taxon>
        <taxon>Rotosphaerida</taxon>
        <taxon>Fonticulaceae</taxon>
        <taxon>Fonticula</taxon>
    </lineage>
</organism>
<feature type="compositionally biased region" description="Basic and acidic residues" evidence="1">
    <location>
        <begin position="37"/>
        <end position="53"/>
    </location>
</feature>
<feature type="compositionally biased region" description="Basic and acidic residues" evidence="1">
    <location>
        <begin position="82"/>
        <end position="102"/>
    </location>
</feature>
<accession>A0A058Z5I1</accession>
<evidence type="ECO:0000256" key="1">
    <source>
        <dbReference type="SAM" id="MobiDB-lite"/>
    </source>
</evidence>
<dbReference type="STRING" id="691883.A0A058Z5I1"/>
<proteinExistence type="predicted"/>
<reference evidence="3" key="1">
    <citation type="submission" date="2013-04" db="EMBL/GenBank/DDBJ databases">
        <title>The Genome Sequence of Fonticula alba ATCC 38817.</title>
        <authorList>
            <consortium name="The Broad Institute Genomics Platform"/>
            <person name="Russ C."/>
            <person name="Cuomo C."/>
            <person name="Burger G."/>
            <person name="Gray M.W."/>
            <person name="Holland P.W.H."/>
            <person name="King N."/>
            <person name="Lang F.B.F."/>
            <person name="Roger A.J."/>
            <person name="Ruiz-Trillo I."/>
            <person name="Brown M."/>
            <person name="Walker B."/>
            <person name="Young S."/>
            <person name="Zeng Q."/>
            <person name="Gargeya S."/>
            <person name="Fitzgerald M."/>
            <person name="Haas B."/>
            <person name="Abouelleil A."/>
            <person name="Allen A.W."/>
            <person name="Alvarado L."/>
            <person name="Arachchi H.M."/>
            <person name="Berlin A.M."/>
            <person name="Chapman S.B."/>
            <person name="Gainer-Dewar J."/>
            <person name="Goldberg J."/>
            <person name="Griggs A."/>
            <person name="Gujja S."/>
            <person name="Hansen M."/>
            <person name="Howarth C."/>
            <person name="Imamovic A."/>
            <person name="Ireland A."/>
            <person name="Larimer J."/>
            <person name="McCowan C."/>
            <person name="Murphy C."/>
            <person name="Pearson M."/>
            <person name="Poon T.W."/>
            <person name="Priest M."/>
            <person name="Roberts A."/>
            <person name="Saif S."/>
            <person name="Shea T."/>
            <person name="Sisk P."/>
            <person name="Sykes S."/>
            <person name="Wortman J."/>
            <person name="Nusbaum C."/>
            <person name="Birren B."/>
        </authorList>
    </citation>
    <scope>NUCLEOTIDE SEQUENCE [LARGE SCALE GENOMIC DNA]</scope>
    <source>
        <strain evidence="3">ATCC 38817</strain>
    </source>
</reference>
<dbReference type="GO" id="GO:0005737">
    <property type="term" value="C:cytoplasm"/>
    <property type="evidence" value="ECO:0007669"/>
    <property type="project" value="TreeGrafter"/>
</dbReference>
<evidence type="ECO:0000313" key="4">
    <source>
        <dbReference type="Proteomes" id="UP000030693"/>
    </source>
</evidence>
<protein>
    <recommendedName>
        <fullName evidence="2">Cdc37 N-terminal domain-containing protein</fullName>
    </recommendedName>
</protein>
<sequence length="384" mass="42582">MVDYSKWNTIELSDDDSDCHPNIERGTWLRLKKASKERKEAEEAARRAAEDAQEAERVEQIAKLEAEAAAGDLSAEQQATLDRLRAESDKHQAQRREEEAKNKQYPKWSDANICTEKFSKTILNTGSSAAATTAAATTASTAASGPPAAKKATVTKTELIHDPSPKAATAPVATPAEPLSRMATISFEGMDREEAQRLEHFYLHTAMALPSADRSASAAQKHHDLFAENLALLRTPGMHTYSLLVASDALKRAAALREDTVDPEASVKAAKSLETRARRSLSFANMLQTLNELNVNVAFQHLQKMIKDQSVRRETARHVDDYYLRVLERVPELRALEQKEAEEAAANSGAIQDDEDVEIIPIEELDEETRKLLLEDQEVDAREN</sequence>
<dbReference type="GO" id="GO:0050821">
    <property type="term" value="P:protein stabilization"/>
    <property type="evidence" value="ECO:0007669"/>
    <property type="project" value="TreeGrafter"/>
</dbReference>
<name>A0A058Z5I1_FONAL</name>
<dbReference type="GO" id="GO:0006457">
    <property type="term" value="P:protein folding"/>
    <property type="evidence" value="ECO:0007669"/>
    <property type="project" value="TreeGrafter"/>
</dbReference>
<dbReference type="PANTHER" id="PTHR12800:SF4">
    <property type="entry name" value="HSP90 CO-CHAPERONE CDC37"/>
    <property type="match status" value="1"/>
</dbReference>
<dbReference type="AlphaFoldDB" id="A0A058Z5I1"/>
<dbReference type="GO" id="GO:0019901">
    <property type="term" value="F:protein kinase binding"/>
    <property type="evidence" value="ECO:0007669"/>
    <property type="project" value="InterPro"/>
</dbReference>